<accession>A0A1X0A504</accession>
<dbReference type="AlphaFoldDB" id="A0A1X0A504"/>
<gene>
    <name evidence="1" type="ORF">BST13_33150</name>
</gene>
<protein>
    <submittedName>
        <fullName evidence="1">K structural protein</fullName>
    </submittedName>
</protein>
<organism evidence="1 2">
    <name type="scientific">Mycobacterium aquaticum</name>
    <dbReference type="NCBI Taxonomy" id="1927124"/>
    <lineage>
        <taxon>Bacteria</taxon>
        <taxon>Bacillati</taxon>
        <taxon>Actinomycetota</taxon>
        <taxon>Actinomycetes</taxon>
        <taxon>Mycobacteriales</taxon>
        <taxon>Mycobacteriaceae</taxon>
        <taxon>Mycobacterium</taxon>
    </lineage>
</organism>
<keyword evidence="2" id="KW-1185">Reference proteome</keyword>
<reference evidence="1 2" key="1">
    <citation type="submission" date="2017-02" db="EMBL/GenBank/DDBJ databases">
        <title>The new phylogeny of genus Mycobacterium.</title>
        <authorList>
            <person name="Tortoli E."/>
            <person name="Trovato A."/>
            <person name="Cirillo D.M."/>
        </authorList>
    </citation>
    <scope>NUCLEOTIDE SEQUENCE [LARGE SCALE GENOMIC DNA]</scope>
    <source>
        <strain evidence="1 2">RW6</strain>
    </source>
</reference>
<dbReference type="EMBL" id="MVHF01000054">
    <property type="protein sequence ID" value="ORA25171.1"/>
    <property type="molecule type" value="Genomic_DNA"/>
</dbReference>
<evidence type="ECO:0000313" key="1">
    <source>
        <dbReference type="EMBL" id="ORA25171.1"/>
    </source>
</evidence>
<name>A0A1X0A504_9MYCO</name>
<comment type="caution">
    <text evidence="1">The sequence shown here is derived from an EMBL/GenBank/DDBJ whole genome shotgun (WGS) entry which is preliminary data.</text>
</comment>
<dbReference type="Proteomes" id="UP000192448">
    <property type="component" value="Unassembled WGS sequence"/>
</dbReference>
<sequence length="136" mass="14253">MSTDISVRSSNYQVEDRSWLVGQHGVDITPGITLDISKFTKATHFANGYIPSGTAIAKITASGLYGPYDDSKSDGTQVCAGLLFSSVRAVDPNTGNTLTKVGGARFIHGAVNVAKLPANSGIDANGKTDLPLIVWL</sequence>
<proteinExistence type="predicted"/>
<dbReference type="OrthoDB" id="5197973at2"/>
<dbReference type="STRING" id="1927124.BST13_33150"/>
<evidence type="ECO:0000313" key="2">
    <source>
        <dbReference type="Proteomes" id="UP000192448"/>
    </source>
</evidence>
<dbReference type="RefSeq" id="WP_083169755.1">
    <property type="nucleotide sequence ID" value="NZ_MVHF01000054.1"/>
</dbReference>